<evidence type="ECO:0000256" key="1">
    <source>
        <dbReference type="SAM" id="MobiDB-lite"/>
    </source>
</evidence>
<gene>
    <name evidence="2" type="ORF">LIER_04512</name>
</gene>
<name>A0AAV3NZR1_LITER</name>
<reference evidence="2 3" key="1">
    <citation type="submission" date="2024-01" db="EMBL/GenBank/DDBJ databases">
        <title>The complete chloroplast genome sequence of Lithospermum erythrorhizon: insights into the phylogenetic relationship among Boraginaceae species and the maternal lineages of purple gromwells.</title>
        <authorList>
            <person name="Okada T."/>
            <person name="Watanabe K."/>
        </authorList>
    </citation>
    <scope>NUCLEOTIDE SEQUENCE [LARGE SCALE GENOMIC DNA]</scope>
</reference>
<feature type="region of interest" description="Disordered" evidence="1">
    <location>
        <begin position="1"/>
        <end position="23"/>
    </location>
</feature>
<proteinExistence type="predicted"/>
<dbReference type="AlphaFoldDB" id="A0AAV3NZR1"/>
<feature type="compositionally biased region" description="Basic and acidic residues" evidence="1">
    <location>
        <begin position="1"/>
        <end position="15"/>
    </location>
</feature>
<dbReference type="Proteomes" id="UP001454036">
    <property type="component" value="Unassembled WGS sequence"/>
</dbReference>
<comment type="caution">
    <text evidence="2">The sequence shown here is derived from an EMBL/GenBank/DDBJ whole genome shotgun (WGS) entry which is preliminary data.</text>
</comment>
<sequence>MPSKIEEEPTSEKKNAKSKPPMNNAIVEVGTSNTESIIDSPKYYPTISQDLSFIDSGTINFLASRFSSHQPTLWKQELFLICLGWKEIHLNL</sequence>
<protein>
    <submittedName>
        <fullName evidence="2">Uncharacterized protein</fullName>
    </submittedName>
</protein>
<accession>A0AAV3NZR1</accession>
<dbReference type="EMBL" id="BAABME010000581">
    <property type="protein sequence ID" value="GAA0143946.1"/>
    <property type="molecule type" value="Genomic_DNA"/>
</dbReference>
<keyword evidence="3" id="KW-1185">Reference proteome</keyword>
<organism evidence="2 3">
    <name type="scientific">Lithospermum erythrorhizon</name>
    <name type="common">Purple gromwell</name>
    <name type="synonym">Lithospermum officinale var. erythrorhizon</name>
    <dbReference type="NCBI Taxonomy" id="34254"/>
    <lineage>
        <taxon>Eukaryota</taxon>
        <taxon>Viridiplantae</taxon>
        <taxon>Streptophyta</taxon>
        <taxon>Embryophyta</taxon>
        <taxon>Tracheophyta</taxon>
        <taxon>Spermatophyta</taxon>
        <taxon>Magnoliopsida</taxon>
        <taxon>eudicotyledons</taxon>
        <taxon>Gunneridae</taxon>
        <taxon>Pentapetalae</taxon>
        <taxon>asterids</taxon>
        <taxon>lamiids</taxon>
        <taxon>Boraginales</taxon>
        <taxon>Boraginaceae</taxon>
        <taxon>Boraginoideae</taxon>
        <taxon>Lithospermeae</taxon>
        <taxon>Lithospermum</taxon>
    </lineage>
</organism>
<evidence type="ECO:0000313" key="2">
    <source>
        <dbReference type="EMBL" id="GAA0143946.1"/>
    </source>
</evidence>
<evidence type="ECO:0000313" key="3">
    <source>
        <dbReference type="Proteomes" id="UP001454036"/>
    </source>
</evidence>